<evidence type="ECO:0000313" key="3">
    <source>
        <dbReference type="Proteomes" id="UP000314294"/>
    </source>
</evidence>
<reference evidence="2 3" key="1">
    <citation type="submission" date="2019-03" db="EMBL/GenBank/DDBJ databases">
        <title>First draft genome of Liparis tanakae, snailfish: a comprehensive survey of snailfish specific genes.</title>
        <authorList>
            <person name="Kim W."/>
            <person name="Song I."/>
            <person name="Jeong J.-H."/>
            <person name="Kim D."/>
            <person name="Kim S."/>
            <person name="Ryu S."/>
            <person name="Song J.Y."/>
            <person name="Lee S.K."/>
        </authorList>
    </citation>
    <scope>NUCLEOTIDE SEQUENCE [LARGE SCALE GENOMIC DNA]</scope>
    <source>
        <tissue evidence="2">Muscle</tissue>
    </source>
</reference>
<accession>A0A4Z2F9G1</accession>
<proteinExistence type="predicted"/>
<sequence length="168" mass="18446">MEARQRLNNNEATHGLFVKKQALYIPPLCSGHGVPPQPRPPLQVVTLWVVGSPVSSDADRQVLAHSVTRLRLHALSKSHAHVYAQMDALGHAHELGYIVTHRRAHAHTRARSLSCPRCLPDTDSLLSASERGLRGSHSQRELLNGGTQPRADRAVIPPEPSAARVRRS</sequence>
<keyword evidence="3" id="KW-1185">Reference proteome</keyword>
<dbReference type="AlphaFoldDB" id="A0A4Z2F9G1"/>
<dbReference type="Proteomes" id="UP000314294">
    <property type="component" value="Unassembled WGS sequence"/>
</dbReference>
<gene>
    <name evidence="2" type="ORF">EYF80_052377</name>
</gene>
<comment type="caution">
    <text evidence="2">The sequence shown here is derived from an EMBL/GenBank/DDBJ whole genome shotgun (WGS) entry which is preliminary data.</text>
</comment>
<feature type="region of interest" description="Disordered" evidence="1">
    <location>
        <begin position="131"/>
        <end position="168"/>
    </location>
</feature>
<organism evidence="2 3">
    <name type="scientific">Liparis tanakae</name>
    <name type="common">Tanaka's snailfish</name>
    <dbReference type="NCBI Taxonomy" id="230148"/>
    <lineage>
        <taxon>Eukaryota</taxon>
        <taxon>Metazoa</taxon>
        <taxon>Chordata</taxon>
        <taxon>Craniata</taxon>
        <taxon>Vertebrata</taxon>
        <taxon>Euteleostomi</taxon>
        <taxon>Actinopterygii</taxon>
        <taxon>Neopterygii</taxon>
        <taxon>Teleostei</taxon>
        <taxon>Neoteleostei</taxon>
        <taxon>Acanthomorphata</taxon>
        <taxon>Eupercaria</taxon>
        <taxon>Perciformes</taxon>
        <taxon>Cottioidei</taxon>
        <taxon>Cottales</taxon>
        <taxon>Liparidae</taxon>
        <taxon>Liparis</taxon>
    </lineage>
</organism>
<protein>
    <submittedName>
        <fullName evidence="2">Uncharacterized protein</fullName>
    </submittedName>
</protein>
<name>A0A4Z2F9G1_9TELE</name>
<evidence type="ECO:0000313" key="2">
    <source>
        <dbReference type="EMBL" id="TNN37461.1"/>
    </source>
</evidence>
<evidence type="ECO:0000256" key="1">
    <source>
        <dbReference type="SAM" id="MobiDB-lite"/>
    </source>
</evidence>
<dbReference type="EMBL" id="SRLO01001485">
    <property type="protein sequence ID" value="TNN37461.1"/>
    <property type="molecule type" value="Genomic_DNA"/>
</dbReference>